<gene>
    <name evidence="8" type="primary">LOC101492123</name>
</gene>
<evidence type="ECO:0000256" key="2">
    <source>
        <dbReference type="ARBA" id="ARBA00023015"/>
    </source>
</evidence>
<dbReference type="PANTHER" id="PTHR46133">
    <property type="entry name" value="BHLH TRANSCRIPTION FACTOR"/>
    <property type="match status" value="1"/>
</dbReference>
<dbReference type="GO" id="GO:0046983">
    <property type="term" value="F:protein dimerization activity"/>
    <property type="evidence" value="ECO:0007669"/>
    <property type="project" value="InterPro"/>
</dbReference>
<accession>A0A3Q7WYK0</accession>
<evidence type="ECO:0000256" key="5">
    <source>
        <dbReference type="SAM" id="Coils"/>
    </source>
</evidence>
<reference evidence="7" key="1">
    <citation type="journal article" date="2013" name="Nat. Biotechnol.">
        <title>Draft genome sequence of chickpea (Cicer arietinum) provides a resource for trait improvement.</title>
        <authorList>
            <person name="Varshney R.K."/>
            <person name="Song C."/>
            <person name="Saxena R.K."/>
            <person name="Azam S."/>
            <person name="Yu S."/>
            <person name="Sharpe A.G."/>
            <person name="Cannon S."/>
            <person name="Baek J."/>
            <person name="Rosen B.D."/>
            <person name="Tar'an B."/>
            <person name="Millan T."/>
            <person name="Zhang X."/>
            <person name="Ramsay L.D."/>
            <person name="Iwata A."/>
            <person name="Wang Y."/>
            <person name="Nelson W."/>
            <person name="Farmer A.D."/>
            <person name="Gaur P.M."/>
            <person name="Soderlund C."/>
            <person name="Penmetsa R.V."/>
            <person name="Xu C."/>
            <person name="Bharti A.K."/>
            <person name="He W."/>
            <person name="Winter P."/>
            <person name="Zhao S."/>
            <person name="Hane J.K."/>
            <person name="Carrasquilla-Garcia N."/>
            <person name="Condie J.A."/>
            <person name="Upadhyaya H.D."/>
            <person name="Luo M.C."/>
            <person name="Thudi M."/>
            <person name="Gowda C.L."/>
            <person name="Singh N.P."/>
            <person name="Lichtenzveig J."/>
            <person name="Gali K.K."/>
            <person name="Rubio J."/>
            <person name="Nadarajan N."/>
            <person name="Dolezel J."/>
            <person name="Bansal K.C."/>
            <person name="Xu X."/>
            <person name="Edwards D."/>
            <person name="Zhang G."/>
            <person name="Kahl G."/>
            <person name="Gil J."/>
            <person name="Singh K.B."/>
            <person name="Datta S.K."/>
            <person name="Jackson S.A."/>
            <person name="Wang J."/>
            <person name="Cook D.R."/>
        </authorList>
    </citation>
    <scope>NUCLEOTIDE SEQUENCE [LARGE SCALE GENOMIC DNA]</scope>
    <source>
        <strain evidence="7">cv. CDC Frontier</strain>
    </source>
</reference>
<keyword evidence="2" id="KW-0805">Transcription regulation</keyword>
<organism evidence="7 8">
    <name type="scientific">Cicer arietinum</name>
    <name type="common">Chickpea</name>
    <name type="synonym">Garbanzo</name>
    <dbReference type="NCBI Taxonomy" id="3827"/>
    <lineage>
        <taxon>Eukaryota</taxon>
        <taxon>Viridiplantae</taxon>
        <taxon>Streptophyta</taxon>
        <taxon>Embryophyta</taxon>
        <taxon>Tracheophyta</taxon>
        <taxon>Spermatophyta</taxon>
        <taxon>Magnoliopsida</taxon>
        <taxon>eudicotyledons</taxon>
        <taxon>Gunneridae</taxon>
        <taxon>Pentapetalae</taxon>
        <taxon>rosids</taxon>
        <taxon>fabids</taxon>
        <taxon>Fabales</taxon>
        <taxon>Fabaceae</taxon>
        <taxon>Papilionoideae</taxon>
        <taxon>50 kb inversion clade</taxon>
        <taxon>NPAAA clade</taxon>
        <taxon>Hologalegina</taxon>
        <taxon>IRL clade</taxon>
        <taxon>Cicereae</taxon>
        <taxon>Cicer</taxon>
    </lineage>
</organism>
<dbReference type="AlphaFoldDB" id="A0A3Q7WYK0"/>
<protein>
    <submittedName>
        <fullName evidence="8">Transcription factor bHLH115-like isoform X2</fullName>
    </submittedName>
</protein>
<keyword evidence="5" id="KW-0175">Coiled coil</keyword>
<dbReference type="GO" id="GO:0003700">
    <property type="term" value="F:DNA-binding transcription factor activity"/>
    <property type="evidence" value="ECO:0007669"/>
    <property type="project" value="InterPro"/>
</dbReference>
<dbReference type="InterPro" id="IPR036638">
    <property type="entry name" value="HLH_DNA-bd_sf"/>
</dbReference>
<dbReference type="SMART" id="SM00353">
    <property type="entry name" value="HLH"/>
    <property type="match status" value="1"/>
</dbReference>
<dbReference type="Pfam" id="PF00010">
    <property type="entry name" value="HLH"/>
    <property type="match status" value="1"/>
</dbReference>
<dbReference type="PROSITE" id="PS50888">
    <property type="entry name" value="BHLH"/>
    <property type="match status" value="1"/>
</dbReference>
<feature type="domain" description="BHLH" evidence="6">
    <location>
        <begin position="60"/>
        <end position="111"/>
    </location>
</feature>
<dbReference type="PANTHER" id="PTHR46133:SF28">
    <property type="entry name" value="BHLH TRANSCRIPTION FACTOR"/>
    <property type="match status" value="1"/>
</dbReference>
<dbReference type="RefSeq" id="XP_027186749.1">
    <property type="nucleotide sequence ID" value="XM_027330948.1"/>
</dbReference>
<keyword evidence="3" id="KW-0804">Transcription</keyword>
<dbReference type="SUPFAM" id="SSF47459">
    <property type="entry name" value="HLH, helix-loop-helix DNA-binding domain"/>
    <property type="match status" value="1"/>
</dbReference>
<keyword evidence="7" id="KW-1185">Reference proteome</keyword>
<evidence type="ECO:0000313" key="8">
    <source>
        <dbReference type="RefSeq" id="XP_027186749.1"/>
    </source>
</evidence>
<evidence type="ECO:0000313" key="7">
    <source>
        <dbReference type="Proteomes" id="UP000087171"/>
    </source>
</evidence>
<dbReference type="CDD" id="cd11446">
    <property type="entry name" value="bHLH_AtILR3_like"/>
    <property type="match status" value="1"/>
</dbReference>
<dbReference type="GO" id="GO:0006879">
    <property type="term" value="P:intracellular iron ion homeostasis"/>
    <property type="evidence" value="ECO:0007669"/>
    <property type="project" value="InterPro"/>
</dbReference>
<evidence type="ECO:0000256" key="3">
    <source>
        <dbReference type="ARBA" id="ARBA00023163"/>
    </source>
</evidence>
<proteinExistence type="predicted"/>
<sequence length="217" mass="24440">MDMDSSAGSSCWLYDYGFDISVAASDFMASDSTTAAFTWIPHTNITNPPSSNIRLKTESYASGSKACREKLRRDKLNDRFLELSSVLEPDKLPKTDKVTLLNDAARVITQLRNEAERLKERNDELREKVKELKAEKNELRDEKNKLKLDKEKLEQQVRSTTVQQSSFLPNALAAAKGQTGSHKLMPFIGYPGISMWQFMSPATVDTSQDHLLRPPVA</sequence>
<evidence type="ECO:0000259" key="6">
    <source>
        <dbReference type="PROSITE" id="PS50888"/>
    </source>
</evidence>
<evidence type="ECO:0000256" key="4">
    <source>
        <dbReference type="ARBA" id="ARBA00023242"/>
    </source>
</evidence>
<reference evidence="8" key="2">
    <citation type="submission" date="2025-08" db="UniProtKB">
        <authorList>
            <consortium name="RefSeq"/>
        </authorList>
    </citation>
    <scope>IDENTIFICATION</scope>
    <source>
        <tissue evidence="8">Etiolated seedlings</tissue>
    </source>
</reference>
<comment type="subcellular location">
    <subcellularLocation>
        <location evidence="1">Nucleus</location>
    </subcellularLocation>
</comment>
<dbReference type="InterPro" id="IPR044818">
    <property type="entry name" value="ILR3-like"/>
</dbReference>
<dbReference type="GO" id="GO:0005634">
    <property type="term" value="C:nucleus"/>
    <property type="evidence" value="ECO:0007669"/>
    <property type="project" value="UniProtKB-SubCell"/>
</dbReference>
<keyword evidence="4" id="KW-0539">Nucleus</keyword>
<dbReference type="Proteomes" id="UP000087171">
    <property type="component" value="Chromosome Ca1"/>
</dbReference>
<dbReference type="InterPro" id="IPR011598">
    <property type="entry name" value="bHLH_dom"/>
</dbReference>
<dbReference type="Gene3D" id="4.10.280.10">
    <property type="entry name" value="Helix-loop-helix DNA-binding domain"/>
    <property type="match status" value="1"/>
</dbReference>
<feature type="coiled-coil region" evidence="5">
    <location>
        <begin position="101"/>
        <end position="163"/>
    </location>
</feature>
<name>A0A3Q7WYK0_CICAR</name>
<evidence type="ECO:0000256" key="1">
    <source>
        <dbReference type="ARBA" id="ARBA00004123"/>
    </source>
</evidence>